<dbReference type="InterPro" id="IPR036265">
    <property type="entry name" value="HIT-like_sf"/>
</dbReference>
<gene>
    <name evidence="5" type="ORF">PC9H_009855</name>
</gene>
<evidence type="ECO:0000256" key="3">
    <source>
        <dbReference type="PROSITE-ProRule" id="PRU00464"/>
    </source>
</evidence>
<evidence type="ECO:0000313" key="6">
    <source>
        <dbReference type="Proteomes" id="UP000623687"/>
    </source>
</evidence>
<dbReference type="AlphaFoldDB" id="A0A8H6ZML0"/>
<organism evidence="5 6">
    <name type="scientific">Pleurotus ostreatus</name>
    <name type="common">Oyster mushroom</name>
    <name type="synonym">White-rot fungus</name>
    <dbReference type="NCBI Taxonomy" id="5322"/>
    <lineage>
        <taxon>Eukaryota</taxon>
        <taxon>Fungi</taxon>
        <taxon>Dikarya</taxon>
        <taxon>Basidiomycota</taxon>
        <taxon>Agaricomycotina</taxon>
        <taxon>Agaricomycetes</taxon>
        <taxon>Agaricomycetidae</taxon>
        <taxon>Agaricales</taxon>
        <taxon>Pleurotineae</taxon>
        <taxon>Pleurotaceae</taxon>
        <taxon>Pleurotus</taxon>
    </lineage>
</organism>
<protein>
    <recommendedName>
        <fullName evidence="4">HIT domain-containing protein</fullName>
    </recommendedName>
</protein>
<dbReference type="Proteomes" id="UP000623687">
    <property type="component" value="Unassembled WGS sequence"/>
</dbReference>
<evidence type="ECO:0000313" key="5">
    <source>
        <dbReference type="EMBL" id="KAF7424548.1"/>
    </source>
</evidence>
<evidence type="ECO:0000259" key="4">
    <source>
        <dbReference type="PROSITE" id="PS51084"/>
    </source>
</evidence>
<dbReference type="PANTHER" id="PTHR12486">
    <property type="entry name" value="APRATAXIN-RELATED"/>
    <property type="match status" value="1"/>
</dbReference>
<dbReference type="PANTHER" id="PTHR12486:SF5">
    <property type="entry name" value="ADENOSINE 5'-MONOPHOSPHORAMIDASE HINT3"/>
    <property type="match status" value="1"/>
</dbReference>
<feature type="short sequence motif" description="Histidine triad motif" evidence="3">
    <location>
        <begin position="124"/>
        <end position="128"/>
    </location>
</feature>
<dbReference type="OrthoDB" id="1915375at2759"/>
<dbReference type="VEuPathDB" id="FungiDB:PC9H_009855"/>
<dbReference type="GO" id="GO:0016787">
    <property type="term" value="F:hydrolase activity"/>
    <property type="evidence" value="ECO:0007669"/>
    <property type="project" value="UniProtKB-KW"/>
</dbReference>
<dbReference type="Pfam" id="PF11969">
    <property type="entry name" value="DcpS_C"/>
    <property type="match status" value="1"/>
</dbReference>
<dbReference type="RefSeq" id="XP_036628742.1">
    <property type="nucleotide sequence ID" value="XM_036779353.1"/>
</dbReference>
<dbReference type="InterPro" id="IPR011146">
    <property type="entry name" value="HIT-like"/>
</dbReference>
<evidence type="ECO:0000256" key="1">
    <source>
        <dbReference type="ARBA" id="ARBA00022741"/>
    </source>
</evidence>
<dbReference type="GeneID" id="59379673"/>
<evidence type="ECO:0000256" key="2">
    <source>
        <dbReference type="ARBA" id="ARBA00022801"/>
    </source>
</evidence>
<dbReference type="Gene3D" id="3.30.428.10">
    <property type="entry name" value="HIT-like"/>
    <property type="match status" value="1"/>
</dbReference>
<keyword evidence="2" id="KW-0378">Hydrolase</keyword>
<name>A0A8H6ZML0_PLEOS</name>
<dbReference type="EMBL" id="JACETU010000007">
    <property type="protein sequence ID" value="KAF7424548.1"/>
    <property type="molecule type" value="Genomic_DNA"/>
</dbReference>
<reference evidence="5" key="1">
    <citation type="submission" date="2019-07" db="EMBL/GenBank/DDBJ databases">
        <authorList>
            <person name="Palmer J.M."/>
        </authorList>
    </citation>
    <scope>NUCLEOTIDE SEQUENCE</scope>
    <source>
        <strain evidence="5">PC9</strain>
    </source>
</reference>
<dbReference type="SUPFAM" id="SSF54197">
    <property type="entry name" value="HIT-like"/>
    <property type="match status" value="1"/>
</dbReference>
<keyword evidence="1" id="KW-0547">Nucleotide-binding</keyword>
<proteinExistence type="predicted"/>
<sequence length="180" mass="20711">MFMFTSLQRLHHVVRSRDHTQKPTKGTKIKESCRFCDVSVSPGFDIVHEDDIFVAFRDRNPSSVHHIQLITKTHIDSVQSLSTADVDLVKSMERIGHNILDSLDVPPHQRKLGFHIPPFNSVQHLHLHLQGLPYKSLVRRMKYPVVQGGKGSVKGFSWFVNVSQLIELLERRRCVRVMPC</sequence>
<feature type="domain" description="HIT" evidence="4">
    <location>
        <begin position="34"/>
        <end position="139"/>
    </location>
</feature>
<dbReference type="PROSITE" id="PS51084">
    <property type="entry name" value="HIT_2"/>
    <property type="match status" value="1"/>
</dbReference>
<comment type="caution">
    <text evidence="5">The sequence shown here is derived from an EMBL/GenBank/DDBJ whole genome shotgun (WGS) entry which is preliminary data.</text>
</comment>
<accession>A0A8H6ZML0</accession>
<keyword evidence="6" id="KW-1185">Reference proteome</keyword>
<dbReference type="GO" id="GO:0000166">
    <property type="term" value="F:nucleotide binding"/>
    <property type="evidence" value="ECO:0007669"/>
    <property type="project" value="UniProtKB-KW"/>
</dbReference>